<reference evidence="3" key="1">
    <citation type="submission" date="2022-10" db="EMBL/GenBank/DDBJ databases">
        <title>Hoeflea sp. J2-29, isolated from marine algae.</title>
        <authorList>
            <person name="Kristyanto S."/>
            <person name="Kim J.M."/>
            <person name="Jeon C.O."/>
        </authorList>
    </citation>
    <scope>NUCLEOTIDE SEQUENCE</scope>
    <source>
        <strain evidence="3">J2-29</strain>
    </source>
</reference>
<keyword evidence="4" id="KW-1185">Reference proteome</keyword>
<dbReference type="EMBL" id="JAOVZQ010000001">
    <property type="protein sequence ID" value="MCY0094058.1"/>
    <property type="molecule type" value="Genomic_DNA"/>
</dbReference>
<sequence>MRQLTMIKTTLMAGCCAALMASSGLADELPDCIDPQTQMEMTYCAGVDYEKADAELNRLWPEIVAAARSNDEYVADLARDRGVPTTLEALRTAQHAWLKFRDAQCEYEAYDVFGGTAQPMVGSLCLARLTRERIEVLSYALETR</sequence>
<dbReference type="Proteomes" id="UP001081283">
    <property type="component" value="Unassembled WGS sequence"/>
</dbReference>
<name>A0ABT3YDU8_9HYPH</name>
<comment type="caution">
    <text evidence="3">The sequence shown here is derived from an EMBL/GenBank/DDBJ whole genome shotgun (WGS) entry which is preliminary data.</text>
</comment>
<evidence type="ECO:0000259" key="2">
    <source>
        <dbReference type="Pfam" id="PF07007"/>
    </source>
</evidence>
<proteinExistence type="predicted"/>
<dbReference type="RefSeq" id="WP_267612000.1">
    <property type="nucleotide sequence ID" value="NZ_JAOVZQ010000001.1"/>
</dbReference>
<accession>A0ABT3YDU8</accession>
<dbReference type="InterPro" id="IPR009739">
    <property type="entry name" value="LprI-like_N"/>
</dbReference>
<evidence type="ECO:0000313" key="3">
    <source>
        <dbReference type="EMBL" id="MCY0094058.1"/>
    </source>
</evidence>
<protein>
    <submittedName>
        <fullName evidence="3">Lysozyme inhibitor LprI family protein</fullName>
    </submittedName>
</protein>
<dbReference type="PANTHER" id="PTHR39176">
    <property type="entry name" value="PERIPLASMIC PROTEIN-RELATED"/>
    <property type="match status" value="1"/>
</dbReference>
<feature type="domain" description="Lysozyme inhibitor LprI-like N-terminal" evidence="2">
    <location>
        <begin position="36"/>
        <end position="137"/>
    </location>
</feature>
<gene>
    <name evidence="3" type="ORF">OEG82_08500</name>
</gene>
<dbReference type="Pfam" id="PF07007">
    <property type="entry name" value="LprI"/>
    <property type="match status" value="1"/>
</dbReference>
<organism evidence="3 4">
    <name type="scientific">Hoeflea ulvae</name>
    <dbReference type="NCBI Taxonomy" id="2983764"/>
    <lineage>
        <taxon>Bacteria</taxon>
        <taxon>Pseudomonadati</taxon>
        <taxon>Pseudomonadota</taxon>
        <taxon>Alphaproteobacteria</taxon>
        <taxon>Hyphomicrobiales</taxon>
        <taxon>Rhizobiaceae</taxon>
        <taxon>Hoeflea</taxon>
    </lineage>
</organism>
<dbReference type="Gene3D" id="1.20.1270.180">
    <property type="match status" value="1"/>
</dbReference>
<keyword evidence="1" id="KW-0732">Signal</keyword>
<feature type="signal peptide" evidence="1">
    <location>
        <begin position="1"/>
        <end position="26"/>
    </location>
</feature>
<evidence type="ECO:0000313" key="4">
    <source>
        <dbReference type="Proteomes" id="UP001081283"/>
    </source>
</evidence>
<evidence type="ECO:0000256" key="1">
    <source>
        <dbReference type="SAM" id="SignalP"/>
    </source>
</evidence>
<feature type="chain" id="PRO_5046075314" evidence="1">
    <location>
        <begin position="27"/>
        <end position="144"/>
    </location>
</feature>
<dbReference type="PANTHER" id="PTHR39176:SF1">
    <property type="entry name" value="PERIPLASMIC PROTEIN"/>
    <property type="match status" value="1"/>
</dbReference>